<gene>
    <name evidence="6" type="primary">rsmC</name>
    <name evidence="9" type="ORF">A1OK_05640</name>
</gene>
<reference evidence="9 10" key="1">
    <citation type="journal article" date="2012" name="Science">
        <title>Ecological populations of bacteria act as socially cohesive units of antibiotic production and resistance.</title>
        <authorList>
            <person name="Cordero O.X."/>
            <person name="Wildschutte H."/>
            <person name="Kirkup B."/>
            <person name="Proehl S."/>
            <person name="Ngo L."/>
            <person name="Hussain F."/>
            <person name="Le Roux F."/>
            <person name="Mincer T."/>
            <person name="Polz M.F."/>
        </authorList>
    </citation>
    <scope>NUCLEOTIDE SEQUENCE [LARGE SCALE GENOMIC DNA]</scope>
    <source>
        <strain evidence="9 10">FF-454</strain>
    </source>
</reference>
<comment type="function">
    <text evidence="6">Specifically methylates the guanine in position 1207 of 16S rRNA in the 30S particle.</text>
</comment>
<dbReference type="InterPro" id="IPR029063">
    <property type="entry name" value="SAM-dependent_MTases_sf"/>
</dbReference>
<dbReference type="SUPFAM" id="SSF53335">
    <property type="entry name" value="S-adenosyl-L-methionine-dependent methyltransferases"/>
    <property type="match status" value="1"/>
</dbReference>
<dbReference type="CDD" id="cd02440">
    <property type="entry name" value="AdoMet_MTases"/>
    <property type="match status" value="1"/>
</dbReference>
<dbReference type="InterPro" id="IPR023543">
    <property type="entry name" value="rRNA_ssu_MeTfrase_C"/>
</dbReference>
<dbReference type="GO" id="GO:0005737">
    <property type="term" value="C:cytoplasm"/>
    <property type="evidence" value="ECO:0007669"/>
    <property type="project" value="UniProtKB-SubCell"/>
</dbReference>
<dbReference type="NCBIfam" id="NF007023">
    <property type="entry name" value="PRK09489.1"/>
    <property type="match status" value="1"/>
</dbReference>
<comment type="catalytic activity">
    <reaction evidence="6">
        <text>guanosine(1207) in 16S rRNA + S-adenosyl-L-methionine = N(2)-methylguanosine(1207) in 16S rRNA + S-adenosyl-L-homocysteine + H(+)</text>
        <dbReference type="Rhea" id="RHEA:42736"/>
        <dbReference type="Rhea" id="RHEA-COMP:10213"/>
        <dbReference type="Rhea" id="RHEA-COMP:10214"/>
        <dbReference type="ChEBI" id="CHEBI:15378"/>
        <dbReference type="ChEBI" id="CHEBI:57856"/>
        <dbReference type="ChEBI" id="CHEBI:59789"/>
        <dbReference type="ChEBI" id="CHEBI:74269"/>
        <dbReference type="ChEBI" id="CHEBI:74481"/>
        <dbReference type="EC" id="2.1.1.172"/>
    </reaction>
</comment>
<comment type="subcellular location">
    <subcellularLocation>
        <location evidence="6">Cytoplasm</location>
    </subcellularLocation>
</comment>
<protein>
    <recommendedName>
        <fullName evidence="6">Ribosomal RNA small subunit methyltransferase C</fullName>
        <ecNumber evidence="6">2.1.1.172</ecNumber>
    </recommendedName>
    <alternativeName>
        <fullName evidence="6">16S rRNA m2G1207 methyltransferase</fullName>
    </alternativeName>
    <alternativeName>
        <fullName evidence="6">rRNA (guanine-N(2)-)-methyltransferase RsmC</fullName>
    </alternativeName>
</protein>
<evidence type="ECO:0000259" key="8">
    <source>
        <dbReference type="Pfam" id="PF08468"/>
    </source>
</evidence>
<evidence type="ECO:0000256" key="1">
    <source>
        <dbReference type="ARBA" id="ARBA00022490"/>
    </source>
</evidence>
<dbReference type="PANTHER" id="PTHR47816">
    <property type="entry name" value="RIBOSOMAL RNA SMALL SUBUNIT METHYLTRANSFERASE C"/>
    <property type="match status" value="1"/>
</dbReference>
<dbReference type="PANTHER" id="PTHR47816:SF4">
    <property type="entry name" value="RIBOSOMAL RNA SMALL SUBUNIT METHYLTRANSFERASE C"/>
    <property type="match status" value="1"/>
</dbReference>
<evidence type="ECO:0000256" key="4">
    <source>
        <dbReference type="ARBA" id="ARBA00022679"/>
    </source>
</evidence>
<dbReference type="InterPro" id="IPR002052">
    <property type="entry name" value="DNA_methylase_N6_adenine_CS"/>
</dbReference>
<comment type="similarity">
    <text evidence="6">Belongs to the methyltransferase superfamily. RsmC family.</text>
</comment>
<dbReference type="GO" id="GO:0003676">
    <property type="term" value="F:nucleic acid binding"/>
    <property type="evidence" value="ECO:0007669"/>
    <property type="project" value="InterPro"/>
</dbReference>
<evidence type="ECO:0000256" key="3">
    <source>
        <dbReference type="ARBA" id="ARBA00022603"/>
    </source>
</evidence>
<evidence type="ECO:0000256" key="2">
    <source>
        <dbReference type="ARBA" id="ARBA00022552"/>
    </source>
</evidence>
<comment type="subunit">
    <text evidence="6">Monomer.</text>
</comment>
<accession>A0A1E5BWL2</accession>
<dbReference type="Pfam" id="PF08468">
    <property type="entry name" value="MTS_N"/>
    <property type="match status" value="1"/>
</dbReference>
<comment type="caution">
    <text evidence="9">The sequence shown here is derived from an EMBL/GenBank/DDBJ whole genome shotgun (WGS) entry which is preliminary data.</text>
</comment>
<evidence type="ECO:0000313" key="10">
    <source>
        <dbReference type="Proteomes" id="UP000095039"/>
    </source>
</evidence>
<keyword evidence="10" id="KW-1185">Reference proteome</keyword>
<dbReference type="InterPro" id="IPR013675">
    <property type="entry name" value="Mtase_sm_N"/>
</dbReference>
<dbReference type="Gene3D" id="3.40.50.150">
    <property type="entry name" value="Vaccinia Virus protein VP39"/>
    <property type="match status" value="2"/>
</dbReference>
<dbReference type="PROSITE" id="PS00092">
    <property type="entry name" value="N6_MTASE"/>
    <property type="match status" value="1"/>
</dbReference>
<dbReference type="InterPro" id="IPR007848">
    <property type="entry name" value="Small_mtfrase_dom"/>
</dbReference>
<name>A0A1E5BWL2_9GAMM</name>
<evidence type="ECO:0000256" key="5">
    <source>
        <dbReference type="ARBA" id="ARBA00022691"/>
    </source>
</evidence>
<keyword evidence="5 6" id="KW-0949">S-adenosyl-L-methionine</keyword>
<sequence>MSYSTPSQVVARQLEYFEGKHVLLAGELEDTFATELVSCAESVSIFTTNLAYANQMRRYDSLNVQFGEAYEAMPNVDMVLLYWPKAKAEAEFLLSMLMAALGQDTEIVVVGENRSGVRSIEKMFAPYGKVTKFDSARRCGFYWGQCVNEPSPFILADWFKSYPLHLGEQTLTIRSLPGVFSHGELDVGSQLLLDTLPTLKGDVFDFGCGAGVIGAAIKLRYQTVNITMADISALAVASARETLRFNQLDGNVLASDVYSEISSTFDHIVSNPPFHAGLKTHYAATETFLQHAPQFLNRQGQLTVVANSFLRYPPFIEAAFGHCDTPAKNNKFAIYHAIKTA</sequence>
<dbReference type="AlphaFoldDB" id="A0A1E5BWL2"/>
<evidence type="ECO:0000256" key="6">
    <source>
        <dbReference type="HAMAP-Rule" id="MF_01862"/>
    </source>
</evidence>
<keyword evidence="1 6" id="KW-0963">Cytoplasm</keyword>
<feature type="domain" description="Methyltransferase small" evidence="7">
    <location>
        <begin position="171"/>
        <end position="335"/>
    </location>
</feature>
<keyword evidence="4 6" id="KW-0808">Transferase</keyword>
<dbReference type="EMBL" id="AJWN02000108">
    <property type="protein sequence ID" value="OEE57631.1"/>
    <property type="molecule type" value="Genomic_DNA"/>
</dbReference>
<dbReference type="GO" id="GO:0052914">
    <property type="term" value="F:16S rRNA (guanine(1207)-N(2))-methyltransferase activity"/>
    <property type="evidence" value="ECO:0007669"/>
    <property type="project" value="UniProtKB-EC"/>
</dbReference>
<dbReference type="HAMAP" id="MF_01862">
    <property type="entry name" value="16SrRNA_methyltr_C"/>
    <property type="match status" value="1"/>
</dbReference>
<keyword evidence="2 6" id="KW-0698">rRNA processing</keyword>
<dbReference type="RefSeq" id="WP_016961758.1">
    <property type="nucleotide sequence ID" value="NZ_AJWN02000108.1"/>
</dbReference>
<dbReference type="InterPro" id="IPR046977">
    <property type="entry name" value="RsmC/RlmG"/>
</dbReference>
<evidence type="ECO:0000259" key="7">
    <source>
        <dbReference type="Pfam" id="PF05175"/>
    </source>
</evidence>
<evidence type="ECO:0000313" key="9">
    <source>
        <dbReference type="EMBL" id="OEE57631.1"/>
    </source>
</evidence>
<dbReference type="Proteomes" id="UP000095039">
    <property type="component" value="Unassembled WGS sequence"/>
</dbReference>
<dbReference type="Pfam" id="PF05175">
    <property type="entry name" value="MTS"/>
    <property type="match status" value="1"/>
</dbReference>
<proteinExistence type="inferred from homology"/>
<feature type="domain" description="Methyltransferase small N-terminal" evidence="8">
    <location>
        <begin position="7"/>
        <end position="162"/>
    </location>
</feature>
<organism evidence="9 10">
    <name type="scientific">Enterovibrio norvegicus FF-454</name>
    <dbReference type="NCBI Taxonomy" id="1185651"/>
    <lineage>
        <taxon>Bacteria</taxon>
        <taxon>Pseudomonadati</taxon>
        <taxon>Pseudomonadota</taxon>
        <taxon>Gammaproteobacteria</taxon>
        <taxon>Vibrionales</taxon>
        <taxon>Vibrionaceae</taxon>
        <taxon>Enterovibrio</taxon>
    </lineage>
</organism>
<keyword evidence="3 6" id="KW-0489">Methyltransferase</keyword>
<dbReference type="EC" id="2.1.1.172" evidence="6"/>